<feature type="domain" description="Rhodanese" evidence="3">
    <location>
        <begin position="15"/>
        <end position="134"/>
    </location>
</feature>
<evidence type="ECO:0000256" key="2">
    <source>
        <dbReference type="ARBA" id="ARBA00022737"/>
    </source>
</evidence>
<dbReference type="PANTHER" id="PTHR11364">
    <property type="entry name" value="THIOSULFATE SULFERTANSFERASE"/>
    <property type="match status" value="1"/>
</dbReference>
<dbReference type="EMBL" id="JBBAXC010000006">
    <property type="protein sequence ID" value="MEI5907260.1"/>
    <property type="molecule type" value="Genomic_DNA"/>
</dbReference>
<keyword evidence="5" id="KW-1185">Reference proteome</keyword>
<dbReference type="Pfam" id="PF00581">
    <property type="entry name" value="Rhodanese"/>
    <property type="match status" value="2"/>
</dbReference>
<evidence type="ECO:0000259" key="3">
    <source>
        <dbReference type="PROSITE" id="PS50206"/>
    </source>
</evidence>
<feature type="domain" description="Rhodanese" evidence="3">
    <location>
        <begin position="165"/>
        <end position="274"/>
    </location>
</feature>
<accession>A0ABU8HD35</accession>
<dbReference type="CDD" id="cd01448">
    <property type="entry name" value="TST_Repeat_1"/>
    <property type="match status" value="1"/>
</dbReference>
<keyword evidence="2" id="KW-0677">Repeat</keyword>
<dbReference type="PROSITE" id="PS50206">
    <property type="entry name" value="RHODANESE_3"/>
    <property type="match status" value="2"/>
</dbReference>
<reference evidence="4 5" key="1">
    <citation type="journal article" date="2018" name="J. Microbiol.">
        <title>Bacillus spongiae sp. nov., isolated from sponge of Jeju Island.</title>
        <authorList>
            <person name="Lee G.E."/>
            <person name="Im W.T."/>
            <person name="Park J.S."/>
        </authorList>
    </citation>
    <scope>NUCLEOTIDE SEQUENCE [LARGE SCALE GENOMIC DNA]</scope>
    <source>
        <strain evidence="4 5">135PIL107-10</strain>
    </source>
</reference>
<comment type="caution">
    <text evidence="4">The sequence shown here is derived from an EMBL/GenBank/DDBJ whole genome shotgun (WGS) entry which is preliminary data.</text>
</comment>
<proteinExistence type="predicted"/>
<dbReference type="Gene3D" id="3.40.250.10">
    <property type="entry name" value="Rhodanese-like domain"/>
    <property type="match status" value="2"/>
</dbReference>
<dbReference type="PANTHER" id="PTHR11364:SF27">
    <property type="entry name" value="SULFURTRANSFERASE"/>
    <property type="match status" value="1"/>
</dbReference>
<evidence type="ECO:0000313" key="5">
    <source>
        <dbReference type="Proteomes" id="UP001312865"/>
    </source>
</evidence>
<name>A0ABU8HD35_9BACI</name>
<dbReference type="SMART" id="SM00450">
    <property type="entry name" value="RHOD"/>
    <property type="match status" value="2"/>
</dbReference>
<dbReference type="InterPro" id="IPR001763">
    <property type="entry name" value="Rhodanese-like_dom"/>
</dbReference>
<protein>
    <submittedName>
        <fullName evidence="4">Sulfurtransferase</fullName>
        <ecNumber evidence="4">2.8.1.-</ecNumber>
    </submittedName>
</protein>
<sequence length="281" mass="31348">MKYVVEKETLLNDLAEGDIKIIDCSYSLHDKQLGRKQYEQEHLPNALYFDLERDLSAPVSNHGGRHPLPSISDFENTLGKRGILPTDTIVLYDQGEGAFAARCWWQLRYLGHEKVYVLNGGMKAWRGAGFPLENSIPISQPVKYISKPQRDWLADVQFVEEVVSGKQSGVLLDSRSEVRYTGKEEPIDPIPGHIPGAVNFPWEAVFSNGHYKSEGELRELFGTLPKDKPVVVYCGSGVTATPNVIALKIAGFHNIVLYAGSYSDWVSYEGHSVVNVVNQSK</sequence>
<evidence type="ECO:0000256" key="1">
    <source>
        <dbReference type="ARBA" id="ARBA00022679"/>
    </source>
</evidence>
<dbReference type="GO" id="GO:0016740">
    <property type="term" value="F:transferase activity"/>
    <property type="evidence" value="ECO:0007669"/>
    <property type="project" value="UniProtKB-KW"/>
</dbReference>
<dbReference type="RefSeq" id="WP_336586696.1">
    <property type="nucleotide sequence ID" value="NZ_JBBAXC010000006.1"/>
</dbReference>
<organism evidence="4 5">
    <name type="scientific">Bacillus spongiae</name>
    <dbReference type="NCBI Taxonomy" id="2683610"/>
    <lineage>
        <taxon>Bacteria</taxon>
        <taxon>Bacillati</taxon>
        <taxon>Bacillota</taxon>
        <taxon>Bacilli</taxon>
        <taxon>Bacillales</taxon>
        <taxon>Bacillaceae</taxon>
        <taxon>Bacillus</taxon>
    </lineage>
</organism>
<dbReference type="CDD" id="cd01449">
    <property type="entry name" value="TST_Repeat_2"/>
    <property type="match status" value="1"/>
</dbReference>
<keyword evidence="1 4" id="KW-0808">Transferase</keyword>
<dbReference type="InterPro" id="IPR045078">
    <property type="entry name" value="TST/MPST-like"/>
</dbReference>
<gene>
    <name evidence="4" type="ORF">WAK64_09340</name>
</gene>
<dbReference type="InterPro" id="IPR036873">
    <property type="entry name" value="Rhodanese-like_dom_sf"/>
</dbReference>
<dbReference type="Proteomes" id="UP001312865">
    <property type="component" value="Unassembled WGS sequence"/>
</dbReference>
<evidence type="ECO:0000313" key="4">
    <source>
        <dbReference type="EMBL" id="MEI5907260.1"/>
    </source>
</evidence>
<dbReference type="SUPFAM" id="SSF52821">
    <property type="entry name" value="Rhodanese/Cell cycle control phosphatase"/>
    <property type="match status" value="2"/>
</dbReference>
<dbReference type="EC" id="2.8.1.-" evidence="4"/>